<accession>A0A919K1C1</accession>
<gene>
    <name evidence="1" type="ORF">Ari01nite_22760</name>
</gene>
<organism evidence="1 2">
    <name type="scientific">Paractinoplanes rishiriensis</name>
    <dbReference type="NCBI Taxonomy" id="1050105"/>
    <lineage>
        <taxon>Bacteria</taxon>
        <taxon>Bacillati</taxon>
        <taxon>Actinomycetota</taxon>
        <taxon>Actinomycetes</taxon>
        <taxon>Micromonosporales</taxon>
        <taxon>Micromonosporaceae</taxon>
        <taxon>Paractinoplanes</taxon>
    </lineage>
</organism>
<evidence type="ECO:0000313" key="1">
    <source>
        <dbReference type="EMBL" id="GIE94811.1"/>
    </source>
</evidence>
<sequence>MRLWNWVKDHRTQSIIGLVALLVAVLALARDVIGFQIIDPVPHTTAAITQGPSAETVRRGPAELRMIGGDPNVVETEVDLDSAAANWGVNGCALKCDLNFRGSPNGIEEAYGQMAEAPADWESCRSTTAYGFTLSPRKAAVGAQMCVLTDEGRHAGLVVKEVRKSDRDHVESITFEVTVWER</sequence>
<reference evidence="1" key="1">
    <citation type="submission" date="2021-01" db="EMBL/GenBank/DDBJ databases">
        <title>Whole genome shotgun sequence of Actinoplanes rishiriensis NBRC 108556.</title>
        <authorList>
            <person name="Komaki H."/>
            <person name="Tamura T."/>
        </authorList>
    </citation>
    <scope>NUCLEOTIDE SEQUENCE</scope>
    <source>
        <strain evidence="1">NBRC 108556</strain>
    </source>
</reference>
<name>A0A919K1C1_9ACTN</name>
<comment type="caution">
    <text evidence="1">The sequence shown here is derived from an EMBL/GenBank/DDBJ whole genome shotgun (WGS) entry which is preliminary data.</text>
</comment>
<protein>
    <submittedName>
        <fullName evidence="1">Uncharacterized protein</fullName>
    </submittedName>
</protein>
<dbReference type="Proteomes" id="UP000636960">
    <property type="component" value="Unassembled WGS sequence"/>
</dbReference>
<dbReference type="RefSeq" id="WP_203781120.1">
    <property type="nucleotide sequence ID" value="NZ_BOMV01000018.1"/>
</dbReference>
<dbReference type="EMBL" id="BOMV01000018">
    <property type="protein sequence ID" value="GIE94811.1"/>
    <property type="molecule type" value="Genomic_DNA"/>
</dbReference>
<dbReference type="AlphaFoldDB" id="A0A919K1C1"/>
<evidence type="ECO:0000313" key="2">
    <source>
        <dbReference type="Proteomes" id="UP000636960"/>
    </source>
</evidence>
<keyword evidence="2" id="KW-1185">Reference proteome</keyword>
<proteinExistence type="predicted"/>